<protein>
    <submittedName>
        <fullName evidence="1">Uncharacterized protein</fullName>
    </submittedName>
</protein>
<sequence>RMVRMVLPPPQFKPGKTLIDDIFYLPIKTHPYEIIVMH</sequence>
<organism evidence="1">
    <name type="scientific">Nothobranchius rachovii</name>
    <name type="common">bluefin notho</name>
    <dbReference type="NCBI Taxonomy" id="451742"/>
    <lineage>
        <taxon>Eukaryota</taxon>
        <taxon>Metazoa</taxon>
        <taxon>Chordata</taxon>
        <taxon>Craniata</taxon>
        <taxon>Vertebrata</taxon>
        <taxon>Euteleostomi</taxon>
        <taxon>Actinopterygii</taxon>
        <taxon>Neopterygii</taxon>
        <taxon>Teleostei</taxon>
        <taxon>Neoteleostei</taxon>
        <taxon>Acanthomorphata</taxon>
        <taxon>Ovalentaria</taxon>
        <taxon>Atherinomorphae</taxon>
        <taxon>Cyprinodontiformes</taxon>
        <taxon>Nothobranchiidae</taxon>
        <taxon>Nothobranchius</taxon>
    </lineage>
</organism>
<gene>
    <name evidence="1" type="primary">TvY486_0034170</name>
</gene>
<dbReference type="EMBL" id="HAEI01014917">
    <property type="protein sequence ID" value="SBS17386.1"/>
    <property type="molecule type" value="Transcribed_RNA"/>
</dbReference>
<feature type="non-terminal residue" evidence="1">
    <location>
        <position position="38"/>
    </location>
</feature>
<accession>A0A1A8SGC0</accession>
<name>A0A1A8SGC0_9TELE</name>
<reference evidence="1" key="2">
    <citation type="submission" date="2016-06" db="EMBL/GenBank/DDBJ databases">
        <title>The genome of a short-lived fish provides insights into sex chromosome evolution and the genetic control of aging.</title>
        <authorList>
            <person name="Reichwald K."/>
            <person name="Felder M."/>
            <person name="Petzold A."/>
            <person name="Koch P."/>
            <person name="Groth M."/>
            <person name="Platzer M."/>
        </authorList>
    </citation>
    <scope>NUCLEOTIDE SEQUENCE</scope>
    <source>
        <tissue evidence="1">Brain</tissue>
    </source>
</reference>
<reference evidence="1" key="1">
    <citation type="submission" date="2016-05" db="EMBL/GenBank/DDBJ databases">
        <authorList>
            <person name="Lavstsen T."/>
            <person name="Jespersen J.S."/>
        </authorList>
    </citation>
    <scope>NUCLEOTIDE SEQUENCE</scope>
    <source>
        <tissue evidence="1">Brain</tissue>
    </source>
</reference>
<feature type="non-terminal residue" evidence="1">
    <location>
        <position position="1"/>
    </location>
</feature>
<dbReference type="AlphaFoldDB" id="A0A1A8SGC0"/>
<evidence type="ECO:0000313" key="1">
    <source>
        <dbReference type="EMBL" id="SBS17386.1"/>
    </source>
</evidence>
<proteinExistence type="predicted"/>